<dbReference type="PROSITE" id="PS00018">
    <property type="entry name" value="EF_HAND_1"/>
    <property type="match status" value="1"/>
</dbReference>
<keyword evidence="7" id="KW-1015">Disulfide bond</keyword>
<keyword evidence="8" id="KW-0326">Glycosidase</keyword>
<evidence type="ECO:0000256" key="9">
    <source>
        <dbReference type="SAM" id="SignalP"/>
    </source>
</evidence>
<dbReference type="Proteomes" id="UP000694941">
    <property type="component" value="Unplaced"/>
</dbReference>
<dbReference type="EC" id="3.2.1.17" evidence="2"/>
<accession>A0ABM1RYB4</accession>
<keyword evidence="3" id="KW-0929">Antimicrobial</keyword>
<keyword evidence="10" id="KW-1185">Reference proteome</keyword>
<gene>
    <name evidence="11" type="primary">LOC106476927</name>
</gene>
<evidence type="ECO:0000313" key="11">
    <source>
        <dbReference type="RefSeq" id="XP_022236369.1"/>
    </source>
</evidence>
<dbReference type="Pfam" id="PF05497">
    <property type="entry name" value="Destabilase"/>
    <property type="match status" value="1"/>
</dbReference>
<protein>
    <recommendedName>
        <fullName evidence="2">lysozyme</fullName>
        <ecNumber evidence="2">3.2.1.17</ecNumber>
    </recommendedName>
</protein>
<dbReference type="PROSITE" id="PS51909">
    <property type="entry name" value="LYSOZYME_I"/>
    <property type="match status" value="1"/>
</dbReference>
<dbReference type="PANTHER" id="PTHR11195">
    <property type="entry name" value="DESTABILASE-RELATED"/>
    <property type="match status" value="1"/>
</dbReference>
<dbReference type="CDD" id="cd16890">
    <property type="entry name" value="lyz_i"/>
    <property type="match status" value="1"/>
</dbReference>
<feature type="signal peptide" evidence="9">
    <location>
        <begin position="1"/>
        <end position="19"/>
    </location>
</feature>
<evidence type="ECO:0000256" key="5">
    <source>
        <dbReference type="ARBA" id="ARBA00022801"/>
    </source>
</evidence>
<evidence type="ECO:0000256" key="2">
    <source>
        <dbReference type="ARBA" id="ARBA00012732"/>
    </source>
</evidence>
<dbReference type="RefSeq" id="XP_022236369.1">
    <property type="nucleotide sequence ID" value="XM_022380661.1"/>
</dbReference>
<evidence type="ECO:0000256" key="4">
    <source>
        <dbReference type="ARBA" id="ARBA00022638"/>
    </source>
</evidence>
<dbReference type="PANTHER" id="PTHR11195:SF13">
    <property type="entry name" value="INVERTEBRATE-TYPE LYSOZYME 2-RELATED"/>
    <property type="match status" value="1"/>
</dbReference>
<comment type="catalytic activity">
    <reaction evidence="1">
        <text>Hydrolysis of (1-&gt;4)-beta-linkages between N-acetylmuramic acid and N-acetyl-D-glucosamine residues in a peptidoglycan and between N-acetyl-D-glucosamine residues in chitodextrins.</text>
        <dbReference type="EC" id="3.2.1.17"/>
    </reaction>
</comment>
<evidence type="ECO:0000256" key="7">
    <source>
        <dbReference type="ARBA" id="ARBA00023157"/>
    </source>
</evidence>
<dbReference type="SUPFAM" id="SSF53955">
    <property type="entry name" value="Lysozyme-like"/>
    <property type="match status" value="1"/>
</dbReference>
<evidence type="ECO:0000256" key="3">
    <source>
        <dbReference type="ARBA" id="ARBA00022529"/>
    </source>
</evidence>
<dbReference type="InterPro" id="IPR023346">
    <property type="entry name" value="Lysozyme-like_dom_sf"/>
</dbReference>
<reference evidence="11" key="1">
    <citation type="submission" date="2025-08" db="UniProtKB">
        <authorList>
            <consortium name="RefSeq"/>
        </authorList>
    </citation>
    <scope>IDENTIFICATION</scope>
    <source>
        <tissue evidence="11">Muscle</tissue>
    </source>
</reference>
<evidence type="ECO:0000256" key="6">
    <source>
        <dbReference type="ARBA" id="ARBA00023022"/>
    </source>
</evidence>
<evidence type="ECO:0000256" key="1">
    <source>
        <dbReference type="ARBA" id="ARBA00000632"/>
    </source>
</evidence>
<dbReference type="Gene3D" id="1.10.530.10">
    <property type="match status" value="1"/>
</dbReference>
<dbReference type="GeneID" id="106476927"/>
<organism evidence="10 11">
    <name type="scientific">Limulus polyphemus</name>
    <name type="common">Atlantic horseshoe crab</name>
    <dbReference type="NCBI Taxonomy" id="6850"/>
    <lineage>
        <taxon>Eukaryota</taxon>
        <taxon>Metazoa</taxon>
        <taxon>Ecdysozoa</taxon>
        <taxon>Arthropoda</taxon>
        <taxon>Chelicerata</taxon>
        <taxon>Merostomata</taxon>
        <taxon>Xiphosura</taxon>
        <taxon>Limulidae</taxon>
        <taxon>Limulus</taxon>
    </lineage>
</organism>
<proteinExistence type="predicted"/>
<evidence type="ECO:0000313" key="10">
    <source>
        <dbReference type="Proteomes" id="UP000694941"/>
    </source>
</evidence>
<keyword evidence="4" id="KW-0081">Bacteriolytic enzyme</keyword>
<keyword evidence="9" id="KW-0732">Signal</keyword>
<keyword evidence="6" id="KW-0044">Antibiotic</keyword>
<feature type="chain" id="PRO_5045350099" description="lysozyme" evidence="9">
    <location>
        <begin position="20"/>
        <end position="146"/>
    </location>
</feature>
<evidence type="ECO:0000256" key="8">
    <source>
        <dbReference type="ARBA" id="ARBA00023295"/>
    </source>
</evidence>
<name>A0ABM1RYB4_LIMPO</name>
<keyword evidence="5" id="KW-0378">Hydrolase</keyword>
<dbReference type="InterPro" id="IPR008597">
    <property type="entry name" value="Invert_lysozyme"/>
</dbReference>
<sequence>MWKVFLCMCGIAAVVIVNGQFDLVSQKCLDCLCEASSGCALSTQCHNEAENYFCGPYLITYSYWSEGGSPGKDPNNPQDFEVCLKDRTCAEKAVVGYMKKWGKDCDNDGNITCYDFARIHKAGPIGCNTTSVLNTPYWAIFNRCFS</sequence>
<dbReference type="InterPro" id="IPR018247">
    <property type="entry name" value="EF_Hand_1_Ca_BS"/>
</dbReference>